<protein>
    <submittedName>
        <fullName evidence="1">Uncharacterized protein</fullName>
    </submittedName>
</protein>
<dbReference type="KEGG" id="orp:MOP44_17565"/>
<organism evidence="1 2">
    <name type="scientific">Occallatibacter riparius</name>
    <dbReference type="NCBI Taxonomy" id="1002689"/>
    <lineage>
        <taxon>Bacteria</taxon>
        <taxon>Pseudomonadati</taxon>
        <taxon>Acidobacteriota</taxon>
        <taxon>Terriglobia</taxon>
        <taxon>Terriglobales</taxon>
        <taxon>Acidobacteriaceae</taxon>
        <taxon>Occallatibacter</taxon>
    </lineage>
</organism>
<dbReference type="RefSeq" id="WP_260791558.1">
    <property type="nucleotide sequence ID" value="NZ_CP093313.1"/>
</dbReference>
<name>A0A9J7BN85_9BACT</name>
<dbReference type="AlphaFoldDB" id="A0A9J7BN85"/>
<dbReference type="EMBL" id="CP093313">
    <property type="protein sequence ID" value="UWZ82374.1"/>
    <property type="molecule type" value="Genomic_DNA"/>
</dbReference>
<dbReference type="Proteomes" id="UP001059380">
    <property type="component" value="Chromosome"/>
</dbReference>
<reference evidence="1" key="1">
    <citation type="submission" date="2021-04" db="EMBL/GenBank/DDBJ databases">
        <title>Phylogenetic analysis of Acidobacteriaceae.</title>
        <authorList>
            <person name="Qiu L."/>
            <person name="Zhang Q."/>
        </authorList>
    </citation>
    <scope>NUCLEOTIDE SEQUENCE</scope>
    <source>
        <strain evidence="1">DSM 25168</strain>
    </source>
</reference>
<evidence type="ECO:0000313" key="1">
    <source>
        <dbReference type="EMBL" id="UWZ82374.1"/>
    </source>
</evidence>
<proteinExistence type="predicted"/>
<evidence type="ECO:0000313" key="2">
    <source>
        <dbReference type="Proteomes" id="UP001059380"/>
    </source>
</evidence>
<accession>A0A9J7BN85</accession>
<sequence length="135" mass="14459">MTMQRSHRSRRVGLTFILCALFVGFTTLFAQQPAPTGDNGPVLASSEIQQGAILLHFTNADGGLVLKSAGRGAFQIAGADRVWFPAEAHLVNNILVVSTSLVQQPTAVRYTWPTAADAVVFNRAGIPAAPFHTDR</sequence>
<gene>
    <name evidence="1" type="ORF">MOP44_17565</name>
</gene>
<keyword evidence="2" id="KW-1185">Reference proteome</keyword>